<accession>A0ABY9U089</accession>
<feature type="region of interest" description="Disordered" evidence="1">
    <location>
        <begin position="392"/>
        <end position="478"/>
    </location>
</feature>
<evidence type="ECO:0000259" key="3">
    <source>
        <dbReference type="PROSITE" id="PS50853"/>
    </source>
</evidence>
<dbReference type="InterPro" id="IPR036116">
    <property type="entry name" value="FN3_sf"/>
</dbReference>
<dbReference type="Proteomes" id="UP001258994">
    <property type="component" value="Chromosome"/>
</dbReference>
<dbReference type="InterPro" id="IPR013783">
    <property type="entry name" value="Ig-like_fold"/>
</dbReference>
<dbReference type="Gene3D" id="2.60.40.10">
    <property type="entry name" value="Immunoglobulins"/>
    <property type="match status" value="1"/>
</dbReference>
<dbReference type="InterPro" id="IPR043375">
    <property type="entry name" value="FSCB"/>
</dbReference>
<keyword evidence="2" id="KW-0732">Signal</keyword>
<feature type="domain" description="Fibronectin type-III" evidence="3">
    <location>
        <begin position="312"/>
        <end position="404"/>
    </location>
</feature>
<dbReference type="RefSeq" id="WP_348392197.1">
    <property type="nucleotide sequence ID" value="NZ_CP134145.1"/>
</dbReference>
<dbReference type="InterPro" id="IPR003961">
    <property type="entry name" value="FN3_dom"/>
</dbReference>
<dbReference type="SUPFAM" id="SSF49265">
    <property type="entry name" value="Fibronectin type III"/>
    <property type="match status" value="1"/>
</dbReference>
<sequence>MLNNKMILLVKLPILIVTAYLSNVSYAAEVTSATTIIKSDHYSLTNNLFNDGSVMTYDENSVEVNGAAFSLSYIDQGGSGMDSYVQGTVGGVKASGSWKPGSVALTGMPVQIANLDDSLRLQWKTFQQNSNDSDDKWWATINVIFDAGNENLEPVDADRDYDLVIKLESYKQDSFEDKEKADNNSYWWFARNADSSLHPFSLTIDNVEYQWAVRYKFFQNSGTKDNKVHIKFIPIDNNNVAPYLDHSLKLFVDVTKEYLNYIELPVSEQKLATEKVAASNLWVKSVRAGYELYTGQGTYGNEYFKTVVDTLAPSRPENFVLTVIDNDIELAWHQDLTDSIEEYRLYRSKNGEEFQLLASNLYASEYLDESVEADLSYEYYVVAIDRSFNESASSDITSVNVDESTPVETDPVETDPVETDPVETDPVETDPVETDPVETEPVETTPVETTPVETTPVETTPVETEPVETEPVEEEKSSSGGSIYFLLLTSVMLLSQKYNSNSPKIVMLLRANC</sequence>
<feature type="chain" id="PRO_5046370039" description="Fibronectin type-III domain-containing protein" evidence="2">
    <location>
        <begin position="28"/>
        <end position="513"/>
    </location>
</feature>
<evidence type="ECO:0000313" key="5">
    <source>
        <dbReference type="Proteomes" id="UP001258994"/>
    </source>
</evidence>
<evidence type="ECO:0000256" key="2">
    <source>
        <dbReference type="SAM" id="SignalP"/>
    </source>
</evidence>
<reference evidence="5" key="1">
    <citation type="submission" date="2023-09" db="EMBL/GenBank/DDBJ databases">
        <authorList>
            <person name="Li S."/>
            <person name="Li X."/>
            <person name="Zhang C."/>
            <person name="Zhao Z."/>
        </authorList>
    </citation>
    <scope>NUCLEOTIDE SEQUENCE [LARGE SCALE GENOMIC DNA]</scope>
    <source>
        <strain evidence="5">SQ149</strain>
    </source>
</reference>
<proteinExistence type="predicted"/>
<feature type="compositionally biased region" description="Low complexity" evidence="1">
    <location>
        <begin position="442"/>
        <end position="464"/>
    </location>
</feature>
<gene>
    <name evidence="4" type="ORF">RGQ13_03615</name>
</gene>
<dbReference type="PANTHER" id="PTHR36135:SF1">
    <property type="entry name" value="FIBROUS SHEATH CABYR-BINDING PROTEIN"/>
    <property type="match status" value="1"/>
</dbReference>
<feature type="signal peptide" evidence="2">
    <location>
        <begin position="1"/>
        <end position="27"/>
    </location>
</feature>
<name>A0ABY9U089_9GAMM</name>
<keyword evidence="5" id="KW-1185">Reference proteome</keyword>
<feature type="compositionally biased region" description="Acidic residues" evidence="1">
    <location>
        <begin position="410"/>
        <end position="441"/>
    </location>
</feature>
<feature type="compositionally biased region" description="Polar residues" evidence="1">
    <location>
        <begin position="392"/>
        <end position="403"/>
    </location>
</feature>
<evidence type="ECO:0000256" key="1">
    <source>
        <dbReference type="SAM" id="MobiDB-lite"/>
    </source>
</evidence>
<organism evidence="4 5">
    <name type="scientific">Thalassotalea psychrophila</name>
    <dbReference type="NCBI Taxonomy" id="3065647"/>
    <lineage>
        <taxon>Bacteria</taxon>
        <taxon>Pseudomonadati</taxon>
        <taxon>Pseudomonadota</taxon>
        <taxon>Gammaproteobacteria</taxon>
        <taxon>Alteromonadales</taxon>
        <taxon>Colwelliaceae</taxon>
        <taxon>Thalassotalea</taxon>
    </lineage>
</organism>
<protein>
    <recommendedName>
        <fullName evidence="3">Fibronectin type-III domain-containing protein</fullName>
    </recommendedName>
</protein>
<dbReference type="EMBL" id="CP134145">
    <property type="protein sequence ID" value="WNC73084.1"/>
    <property type="molecule type" value="Genomic_DNA"/>
</dbReference>
<dbReference type="PROSITE" id="PS50853">
    <property type="entry name" value="FN3"/>
    <property type="match status" value="1"/>
</dbReference>
<dbReference type="PANTHER" id="PTHR36135">
    <property type="entry name" value="FIBROUS SHEATH CABYR-BINDING PROTEIN"/>
    <property type="match status" value="1"/>
</dbReference>
<evidence type="ECO:0000313" key="4">
    <source>
        <dbReference type="EMBL" id="WNC73084.1"/>
    </source>
</evidence>